<dbReference type="PANTHER" id="PTHR31001">
    <property type="entry name" value="UNCHARACTERIZED TRANSCRIPTIONAL REGULATORY PROTEIN"/>
    <property type="match status" value="1"/>
</dbReference>
<feature type="domain" description="Xylanolytic transcriptional activator regulatory" evidence="3">
    <location>
        <begin position="125"/>
        <end position="351"/>
    </location>
</feature>
<accession>A0A3D8QU58</accession>
<organism evidence="4 5">
    <name type="scientific">Coleophoma crateriformis</name>
    <dbReference type="NCBI Taxonomy" id="565419"/>
    <lineage>
        <taxon>Eukaryota</taxon>
        <taxon>Fungi</taxon>
        <taxon>Dikarya</taxon>
        <taxon>Ascomycota</taxon>
        <taxon>Pezizomycotina</taxon>
        <taxon>Leotiomycetes</taxon>
        <taxon>Helotiales</taxon>
        <taxon>Dermateaceae</taxon>
        <taxon>Coleophoma</taxon>
    </lineage>
</organism>
<name>A0A3D8QU58_9HELO</name>
<comment type="subcellular location">
    <subcellularLocation>
        <location evidence="1">Nucleus</location>
    </subcellularLocation>
</comment>
<dbReference type="Pfam" id="PF04082">
    <property type="entry name" value="Fungal_trans"/>
    <property type="match status" value="1"/>
</dbReference>
<evidence type="ECO:0000256" key="2">
    <source>
        <dbReference type="ARBA" id="ARBA00023242"/>
    </source>
</evidence>
<dbReference type="GO" id="GO:0006351">
    <property type="term" value="P:DNA-templated transcription"/>
    <property type="evidence" value="ECO:0007669"/>
    <property type="project" value="InterPro"/>
</dbReference>
<dbReference type="Proteomes" id="UP000256328">
    <property type="component" value="Unassembled WGS sequence"/>
</dbReference>
<comment type="caution">
    <text evidence="4">The sequence shown here is derived from an EMBL/GenBank/DDBJ whole genome shotgun (WGS) entry which is preliminary data.</text>
</comment>
<dbReference type="InterPro" id="IPR007219">
    <property type="entry name" value="XnlR_reg_dom"/>
</dbReference>
<reference evidence="4 5" key="1">
    <citation type="journal article" date="2018" name="IMA Fungus">
        <title>IMA Genome-F 9: Draft genome sequence of Annulohypoxylon stygium, Aspergillus mulundensis, Berkeleyomyces basicola (syn. Thielaviopsis basicola), Ceratocystis smalleyi, two Cercospora beticola strains, Coleophoma cylindrospora, Fusarium fracticaudum, Phialophora cf. hyalina, and Morchella septimelata.</title>
        <authorList>
            <person name="Wingfield B.D."/>
            <person name="Bills G.F."/>
            <person name="Dong Y."/>
            <person name="Huang W."/>
            <person name="Nel W.J."/>
            <person name="Swalarsk-Parry B.S."/>
            <person name="Vaghefi N."/>
            <person name="Wilken P.M."/>
            <person name="An Z."/>
            <person name="de Beer Z.W."/>
            <person name="De Vos L."/>
            <person name="Chen L."/>
            <person name="Duong T.A."/>
            <person name="Gao Y."/>
            <person name="Hammerbacher A."/>
            <person name="Kikkert J.R."/>
            <person name="Li Y."/>
            <person name="Li H."/>
            <person name="Li K."/>
            <person name="Li Q."/>
            <person name="Liu X."/>
            <person name="Ma X."/>
            <person name="Naidoo K."/>
            <person name="Pethybridge S.J."/>
            <person name="Sun J."/>
            <person name="Steenkamp E.T."/>
            <person name="van der Nest M.A."/>
            <person name="van Wyk S."/>
            <person name="Wingfield M.J."/>
            <person name="Xiong C."/>
            <person name="Yue Q."/>
            <person name="Zhang X."/>
        </authorList>
    </citation>
    <scope>NUCLEOTIDE SEQUENCE [LARGE SCALE GENOMIC DNA]</scope>
    <source>
        <strain evidence="4 5">BP5796</strain>
    </source>
</reference>
<evidence type="ECO:0000313" key="5">
    <source>
        <dbReference type="Proteomes" id="UP000256328"/>
    </source>
</evidence>
<dbReference type="PANTHER" id="PTHR31001:SF90">
    <property type="entry name" value="CENTROMERE DNA-BINDING PROTEIN COMPLEX CBF3 SUBUNIT B"/>
    <property type="match status" value="1"/>
</dbReference>
<keyword evidence="2" id="KW-0539">Nucleus</keyword>
<keyword evidence="5" id="KW-1185">Reference proteome</keyword>
<dbReference type="OrthoDB" id="3014581at2759"/>
<evidence type="ECO:0000313" key="4">
    <source>
        <dbReference type="EMBL" id="RDW65307.1"/>
    </source>
</evidence>
<dbReference type="InterPro" id="IPR050613">
    <property type="entry name" value="Sec_Metabolite_Reg"/>
</dbReference>
<evidence type="ECO:0000259" key="3">
    <source>
        <dbReference type="Pfam" id="PF04082"/>
    </source>
</evidence>
<sequence>MALLRPKAIEELRTRVKRLEDMLAVKSISKPLVRQDNAASSDTSLGEDRDDAELSKAVFRLETDAFDYKPSPEMAVTHYMTPNAQTPDSLGVSFQALISPSSAISLDLPFIVSTLPNRSQGHILINYYADHVNWIYHILHMPTIRRMNDVIYDALDQNQLPQHRHLALVSAVFGLSAYFGYSSPTFLFKGPDAKEYSYRWTSLAQAALSAANFINIPSLETIQAALLLAQHVLPNVGAIATFRTFAATAMHSARSLMIHQLDSPTNQRRRQNNPNVDWVDIELKRRLWWHIASTDWMLSFMSGPQCGSYMIHPKQMNVNYPANVDDEDIGSSPDYNKPMSVATEMTYFIFRNKTSEIFRDIVDAASDAGCELEDLPYDLVLEFDKRLHFLIHDAPPFFKFDTKSRMQSQDADRRPFISYQRNMGHFGLHTRLSRLHRPYLARGAHDPRYSYSRIVCLRSSRTVIELGSQMMAAGHNSEPLRVSSVWTVVHHIFVSTVILVMDFSYNRSDPQAAKRREEILDCFRLLERSQEDSTIARQGLKQLREFLNNRKWKKDHAAEPSSPMATNVRVAQSVPSVDNSALYQPAQQSLVSTAPAEDPLAGYDFSNMDNSLLEYLNFDANLDSSEWETLFQNVEGSSNPLY</sequence>
<dbReference type="CDD" id="cd12148">
    <property type="entry name" value="fungal_TF_MHR"/>
    <property type="match status" value="1"/>
</dbReference>
<protein>
    <recommendedName>
        <fullName evidence="3">Xylanolytic transcriptional activator regulatory domain-containing protein</fullName>
    </recommendedName>
</protein>
<dbReference type="GO" id="GO:0008270">
    <property type="term" value="F:zinc ion binding"/>
    <property type="evidence" value="ECO:0007669"/>
    <property type="project" value="InterPro"/>
</dbReference>
<dbReference type="AlphaFoldDB" id="A0A3D8QU58"/>
<dbReference type="GO" id="GO:0003677">
    <property type="term" value="F:DNA binding"/>
    <property type="evidence" value="ECO:0007669"/>
    <property type="project" value="InterPro"/>
</dbReference>
<dbReference type="GO" id="GO:0005634">
    <property type="term" value="C:nucleus"/>
    <property type="evidence" value="ECO:0007669"/>
    <property type="project" value="UniProtKB-SubCell"/>
</dbReference>
<gene>
    <name evidence="4" type="ORF">BP5796_09999</name>
</gene>
<evidence type="ECO:0000256" key="1">
    <source>
        <dbReference type="ARBA" id="ARBA00004123"/>
    </source>
</evidence>
<dbReference type="EMBL" id="PDLN01000015">
    <property type="protein sequence ID" value="RDW65307.1"/>
    <property type="molecule type" value="Genomic_DNA"/>
</dbReference>
<proteinExistence type="predicted"/>